<dbReference type="AlphaFoldDB" id="A0A1Y1S929"/>
<organism evidence="1 2">
    <name type="scientific">Enterospora canceri</name>
    <dbReference type="NCBI Taxonomy" id="1081671"/>
    <lineage>
        <taxon>Eukaryota</taxon>
        <taxon>Fungi</taxon>
        <taxon>Fungi incertae sedis</taxon>
        <taxon>Microsporidia</taxon>
        <taxon>Enterocytozoonidae</taxon>
        <taxon>Enterospora</taxon>
    </lineage>
</organism>
<dbReference type="OrthoDB" id="1101576at2759"/>
<evidence type="ECO:0000313" key="2">
    <source>
        <dbReference type="Proteomes" id="UP000192639"/>
    </source>
</evidence>
<dbReference type="SUPFAM" id="SSF53098">
    <property type="entry name" value="Ribonuclease H-like"/>
    <property type="match status" value="1"/>
</dbReference>
<gene>
    <name evidence="1" type="primary">GT2D2</name>
    <name evidence="1" type="ORF">ECANGB1_1639</name>
</gene>
<protein>
    <submittedName>
        <fullName evidence="1">GT2D2</fullName>
    </submittedName>
</protein>
<sequence length="460" mass="53270">MTKNLNDTMVKSVGLSRQTIRRQQQKLALQIKERLISDLSGDKLIWYSIAVDESLDVASYAQLIFFIRFVTKDFEIREEFLCMKPLKDKATGVNIYELFVQVIKEFSLDPMKLAAVCTDGGTAMAGKERGLVTLLRSSGKFTNFLYLKCIIHQQALCAKACIFMNTMKEAVDIVNYIRGSSVNHIQFKEKLIECDDVAYITVPYYSSIRWLSNGRLLTRVLEFRKPIIEFYEAKEMKCVLADEEFHISLMCINDMVENQQRLNLELQGNQKNVYQVYVAVTEFLTTLKLVKKNVECGKLTKLFFITLAEKYMFKDLPERIKEELKTALNLMIEAYENLFIDFGTELSNMQLVFSPFDINPEDVDDELSLELISVQADVRNKYRFSSEIPISEVWRNINGVPKLRILAAKYLACFSPAHCCEKAFSDMKNIKRSNRMISTNENLDDEMRIKLNKMTLNYEE</sequence>
<comment type="caution">
    <text evidence="1">The sequence shown here is derived from an EMBL/GenBank/DDBJ whole genome shotgun (WGS) entry which is preliminary data.</text>
</comment>
<reference evidence="1 2" key="1">
    <citation type="journal article" date="2017" name="Environ. Microbiol.">
        <title>Decay of the glycolytic pathway and adaptation to intranuclear parasitism within Enterocytozoonidae microsporidia.</title>
        <authorList>
            <person name="Wiredu Boakye D."/>
            <person name="Jaroenlak P."/>
            <person name="Prachumwat A."/>
            <person name="Williams T.A."/>
            <person name="Bateman K.S."/>
            <person name="Itsathitphaisarn O."/>
            <person name="Sritunyalucksana K."/>
            <person name="Paszkiewicz K.H."/>
            <person name="Moore K.A."/>
            <person name="Stentiford G.D."/>
            <person name="Williams B.A."/>
        </authorList>
    </citation>
    <scope>NUCLEOTIDE SEQUENCE [LARGE SCALE GENOMIC DNA]</scope>
    <source>
        <strain evidence="1 2">GB1</strain>
    </source>
</reference>
<accession>A0A1Y1S929</accession>
<dbReference type="PANTHER" id="PTHR45913:SF5">
    <property type="entry name" value="GENERAL TRANSCRIPTION FACTOR II-I REPEAT DOMAIN-CONTAINING PROTEIN 2A-LIKE PROTEIN"/>
    <property type="match status" value="1"/>
</dbReference>
<name>A0A1Y1S929_9MICR</name>
<dbReference type="EMBL" id="LWDP01000005">
    <property type="protein sequence ID" value="ORD94961.1"/>
    <property type="molecule type" value="Genomic_DNA"/>
</dbReference>
<dbReference type="VEuPathDB" id="MicrosporidiaDB:ECANGB1_1639"/>
<dbReference type="InterPro" id="IPR012337">
    <property type="entry name" value="RNaseH-like_sf"/>
</dbReference>
<dbReference type="Proteomes" id="UP000192639">
    <property type="component" value="Unassembled WGS sequence"/>
</dbReference>
<proteinExistence type="predicted"/>
<keyword evidence="2" id="KW-1185">Reference proteome</keyword>
<evidence type="ECO:0000313" key="1">
    <source>
        <dbReference type="EMBL" id="ORD94961.1"/>
    </source>
</evidence>
<dbReference type="PANTHER" id="PTHR45913">
    <property type="entry name" value="EPM2A-INTERACTING PROTEIN 1"/>
    <property type="match status" value="1"/>
</dbReference>